<dbReference type="AlphaFoldDB" id="A0A222VS81"/>
<dbReference type="STRING" id="530584.SAMN05421630_109217"/>
<evidence type="ECO:0000313" key="4">
    <source>
        <dbReference type="Proteomes" id="UP000199494"/>
    </source>
</evidence>
<dbReference type="PROSITE" id="PS50977">
    <property type="entry name" value="HTH_TETR_2"/>
    <property type="match status" value="1"/>
</dbReference>
<gene>
    <name evidence="3" type="ORF">SAMN05421630_109217</name>
</gene>
<dbReference type="Pfam" id="PF00440">
    <property type="entry name" value="TetR_N"/>
    <property type="match status" value="1"/>
</dbReference>
<evidence type="ECO:0000256" key="2">
    <source>
        <dbReference type="SAM" id="MobiDB-lite"/>
    </source>
</evidence>
<protein>
    <submittedName>
        <fullName evidence="3">DNA-binding transcriptional regulator, AcrR family</fullName>
    </submittedName>
</protein>
<dbReference type="OrthoDB" id="3813186at2"/>
<dbReference type="GO" id="GO:0003677">
    <property type="term" value="F:DNA binding"/>
    <property type="evidence" value="ECO:0007669"/>
    <property type="project" value="UniProtKB-UniRule"/>
</dbReference>
<dbReference type="PRINTS" id="PR00455">
    <property type="entry name" value="HTHTETR"/>
</dbReference>
<dbReference type="Gene3D" id="1.10.357.10">
    <property type="entry name" value="Tetracycline Repressor, domain 2"/>
    <property type="match status" value="1"/>
</dbReference>
<accession>A0A222VS81</accession>
<name>A0A222VS81_9PSEU</name>
<reference evidence="3 4" key="1">
    <citation type="submission" date="2016-10" db="EMBL/GenBank/DDBJ databases">
        <authorList>
            <person name="de Groot N.N."/>
        </authorList>
    </citation>
    <scope>NUCLEOTIDE SEQUENCE [LARGE SCALE GENOMIC DNA]</scope>
    <source>
        <strain evidence="3 4">CGMCC 4.5506</strain>
    </source>
</reference>
<dbReference type="EMBL" id="FMZE01000009">
    <property type="protein sequence ID" value="SDD52182.1"/>
    <property type="molecule type" value="Genomic_DNA"/>
</dbReference>
<evidence type="ECO:0000313" key="3">
    <source>
        <dbReference type="EMBL" id="SDD52182.1"/>
    </source>
</evidence>
<sequence>MTRLTRVQQRARTRAMVLAAARQEFVEYGYAVAKIDRIAERAELTRGAVYSNFPGKRALYLAVLVELAGTQDHGSPVSPEGPAFASEVLGAFARTWLERLPLAGEGRPRPHSLTGVIDDDHGRLVLTQLAHLEALLLALALEAAEPSGPRRVRVAELALTSLNGASAMAELAPGFGDPFDHARAVEHLASLDLGDTWAPAHLPYVEPATPCRDAWTPPARMTDQITGESFDVAEDGVVVVLGAARLSAAEEAVRAAKRGERVTVAVVTGDPANTGALVRLRIGDLVACLRGARPSHAWDGLKLVVDDHAAIAAAAGVDETGDETEAAVRVHERAIVARSRGRGGAGHAAATAEPTARSRGASA</sequence>
<dbReference type="PANTHER" id="PTHR30328:SF54">
    <property type="entry name" value="HTH-TYPE TRANSCRIPTIONAL REPRESSOR SCO4008"/>
    <property type="match status" value="1"/>
</dbReference>
<proteinExistence type="predicted"/>
<dbReference type="PANTHER" id="PTHR30328">
    <property type="entry name" value="TRANSCRIPTIONAL REPRESSOR"/>
    <property type="match status" value="1"/>
</dbReference>
<evidence type="ECO:0000256" key="1">
    <source>
        <dbReference type="ARBA" id="ARBA00023125"/>
    </source>
</evidence>
<dbReference type="KEGG" id="pmad:BAY61_19165"/>
<dbReference type="InterPro" id="IPR009057">
    <property type="entry name" value="Homeodomain-like_sf"/>
</dbReference>
<dbReference type="SUPFAM" id="SSF46689">
    <property type="entry name" value="Homeodomain-like"/>
    <property type="match status" value="1"/>
</dbReference>
<dbReference type="InterPro" id="IPR050109">
    <property type="entry name" value="HTH-type_TetR-like_transc_reg"/>
</dbReference>
<organism evidence="3 4">
    <name type="scientific">Prauserella marina</name>
    <dbReference type="NCBI Taxonomy" id="530584"/>
    <lineage>
        <taxon>Bacteria</taxon>
        <taxon>Bacillati</taxon>
        <taxon>Actinomycetota</taxon>
        <taxon>Actinomycetes</taxon>
        <taxon>Pseudonocardiales</taxon>
        <taxon>Pseudonocardiaceae</taxon>
        <taxon>Prauserella</taxon>
    </lineage>
</organism>
<feature type="compositionally biased region" description="Low complexity" evidence="2">
    <location>
        <begin position="347"/>
        <end position="363"/>
    </location>
</feature>
<keyword evidence="4" id="KW-1185">Reference proteome</keyword>
<dbReference type="InterPro" id="IPR001647">
    <property type="entry name" value="HTH_TetR"/>
</dbReference>
<dbReference type="Proteomes" id="UP000199494">
    <property type="component" value="Unassembled WGS sequence"/>
</dbReference>
<feature type="region of interest" description="Disordered" evidence="2">
    <location>
        <begin position="339"/>
        <end position="363"/>
    </location>
</feature>
<dbReference type="GO" id="GO:0006355">
    <property type="term" value="P:regulation of DNA-templated transcription"/>
    <property type="evidence" value="ECO:0007669"/>
    <property type="project" value="UniProtKB-ARBA"/>
</dbReference>
<keyword evidence="1 3" id="KW-0238">DNA-binding</keyword>
<dbReference type="RefSeq" id="WP_091808313.1">
    <property type="nucleotide sequence ID" value="NZ_CP016353.1"/>
</dbReference>